<keyword evidence="6" id="KW-1185">Reference proteome</keyword>
<proteinExistence type="inferred from homology"/>
<dbReference type="RefSeq" id="WP_263248688.1">
    <property type="nucleotide sequence ID" value="NZ_BAABLT010000041.1"/>
</dbReference>
<evidence type="ECO:0000256" key="4">
    <source>
        <dbReference type="ARBA" id="ARBA00023186"/>
    </source>
</evidence>
<reference evidence="6" key="1">
    <citation type="journal article" date="2019" name="Int. J. Syst. Evol. Microbiol.">
        <title>The Global Catalogue of Microorganisms (GCM) 10K type strain sequencing project: providing services to taxonomists for standard genome sequencing and annotation.</title>
        <authorList>
            <consortium name="The Broad Institute Genomics Platform"/>
            <consortium name="The Broad Institute Genome Sequencing Center for Infectious Disease"/>
            <person name="Wu L."/>
            <person name="Ma J."/>
        </authorList>
    </citation>
    <scope>NUCLEOTIDE SEQUENCE [LARGE SCALE GENOMIC DNA]</scope>
    <source>
        <strain evidence="6">CCUG 56401</strain>
    </source>
</reference>
<keyword evidence="4" id="KW-0143">Chaperone</keyword>
<comment type="caution">
    <text evidence="5">The sequence shown here is derived from an EMBL/GenBank/DDBJ whole genome shotgun (WGS) entry which is preliminary data.</text>
</comment>
<name>A0ABW3G3H4_9PSEU</name>
<dbReference type="Proteomes" id="UP001597018">
    <property type="component" value="Unassembled WGS sequence"/>
</dbReference>
<organism evidence="5 6">
    <name type="scientific">Saccharopolyspora rosea</name>
    <dbReference type="NCBI Taxonomy" id="524884"/>
    <lineage>
        <taxon>Bacteria</taxon>
        <taxon>Bacillati</taxon>
        <taxon>Actinomycetota</taxon>
        <taxon>Actinomycetes</taxon>
        <taxon>Pseudonocardiales</taxon>
        <taxon>Pseudonocardiaceae</taxon>
        <taxon>Saccharopolyspora</taxon>
    </lineage>
</organism>
<dbReference type="EMBL" id="JBHTIW010000035">
    <property type="protein sequence ID" value="MFD0923486.1"/>
    <property type="molecule type" value="Genomic_DNA"/>
</dbReference>
<comment type="subcellular location">
    <subcellularLocation>
        <location evidence="1">Cytoplasm</location>
    </subcellularLocation>
</comment>
<evidence type="ECO:0000313" key="5">
    <source>
        <dbReference type="EMBL" id="MFD0923486.1"/>
    </source>
</evidence>
<dbReference type="Pfam" id="PF14011">
    <property type="entry name" value="ESX-1_EspG"/>
    <property type="match status" value="1"/>
</dbReference>
<protein>
    <submittedName>
        <fullName evidence="5">ESX secretion-associated protein EspG</fullName>
    </submittedName>
</protein>
<gene>
    <name evidence="5" type="ORF">ACFQ16_27410</name>
</gene>
<comment type="similarity">
    <text evidence="2">Belongs to the EspG family.</text>
</comment>
<evidence type="ECO:0000313" key="6">
    <source>
        <dbReference type="Proteomes" id="UP001597018"/>
    </source>
</evidence>
<keyword evidence="3" id="KW-0963">Cytoplasm</keyword>
<evidence type="ECO:0000256" key="2">
    <source>
        <dbReference type="ARBA" id="ARBA00006411"/>
    </source>
</evidence>
<sequence>MRCSLAELNALLRDRSADPQVTEFLIGSAPGSAAVPGGARWEAVADTVASASVFGFACVDDGWDEMRGLVAVGRGHAVRVQVRDDSVSVEQVRPDAPWPALVGCLPDVEPAHGCEVTVPTDVLSEALEAAGWQPDVERIALELRRRLVPSEDAQAVGELLHRADGVSARIEVALRGAGHLLVAPSAIDVQHCATGRVAIVPESPDDTFTLVTPASAYFLGRSLQKYVEDLWAATNERTQPFLAGAVKPPGM</sequence>
<evidence type="ECO:0000256" key="3">
    <source>
        <dbReference type="ARBA" id="ARBA00022490"/>
    </source>
</evidence>
<dbReference type="InterPro" id="IPR025734">
    <property type="entry name" value="EspG"/>
</dbReference>
<accession>A0ABW3G3H4</accession>
<evidence type="ECO:0000256" key="1">
    <source>
        <dbReference type="ARBA" id="ARBA00004496"/>
    </source>
</evidence>